<evidence type="ECO:0000313" key="2">
    <source>
        <dbReference type="EMBL" id="GER39345.1"/>
    </source>
</evidence>
<evidence type="ECO:0000256" key="1">
    <source>
        <dbReference type="SAM" id="MobiDB-lite"/>
    </source>
</evidence>
<dbReference type="EMBL" id="BKCP01005627">
    <property type="protein sequence ID" value="GER39345.1"/>
    <property type="molecule type" value="Genomic_DNA"/>
</dbReference>
<proteinExistence type="predicted"/>
<dbReference type="GO" id="GO:0016874">
    <property type="term" value="F:ligase activity"/>
    <property type="evidence" value="ECO:0007669"/>
    <property type="project" value="UniProtKB-KW"/>
</dbReference>
<name>A0A5A7Q2G3_STRAF</name>
<organism evidence="2 3">
    <name type="scientific">Striga asiatica</name>
    <name type="common">Asiatic witchweed</name>
    <name type="synonym">Buchnera asiatica</name>
    <dbReference type="NCBI Taxonomy" id="4170"/>
    <lineage>
        <taxon>Eukaryota</taxon>
        <taxon>Viridiplantae</taxon>
        <taxon>Streptophyta</taxon>
        <taxon>Embryophyta</taxon>
        <taxon>Tracheophyta</taxon>
        <taxon>Spermatophyta</taxon>
        <taxon>Magnoliopsida</taxon>
        <taxon>eudicotyledons</taxon>
        <taxon>Gunneridae</taxon>
        <taxon>Pentapetalae</taxon>
        <taxon>asterids</taxon>
        <taxon>lamiids</taxon>
        <taxon>Lamiales</taxon>
        <taxon>Orobanchaceae</taxon>
        <taxon>Buchnereae</taxon>
        <taxon>Striga</taxon>
    </lineage>
</organism>
<protein>
    <submittedName>
        <fullName evidence="2">UDP-N-acetylmuramoylalanine--D-glutamate ligase</fullName>
    </submittedName>
</protein>
<dbReference type="OrthoDB" id="927979at2759"/>
<accession>A0A5A7Q2G3</accession>
<keyword evidence="2" id="KW-0436">Ligase</keyword>
<dbReference type="AlphaFoldDB" id="A0A5A7Q2G3"/>
<reference evidence="3" key="1">
    <citation type="journal article" date="2019" name="Curr. Biol.">
        <title>Genome Sequence of Striga asiatica Provides Insight into the Evolution of Plant Parasitism.</title>
        <authorList>
            <person name="Yoshida S."/>
            <person name="Kim S."/>
            <person name="Wafula E.K."/>
            <person name="Tanskanen J."/>
            <person name="Kim Y.M."/>
            <person name="Honaas L."/>
            <person name="Yang Z."/>
            <person name="Spallek T."/>
            <person name="Conn C.E."/>
            <person name="Ichihashi Y."/>
            <person name="Cheong K."/>
            <person name="Cui S."/>
            <person name="Der J.P."/>
            <person name="Gundlach H."/>
            <person name="Jiao Y."/>
            <person name="Hori C."/>
            <person name="Ishida J.K."/>
            <person name="Kasahara H."/>
            <person name="Kiba T."/>
            <person name="Kim M.S."/>
            <person name="Koo N."/>
            <person name="Laohavisit A."/>
            <person name="Lee Y.H."/>
            <person name="Lumba S."/>
            <person name="McCourt P."/>
            <person name="Mortimer J.C."/>
            <person name="Mutuku J.M."/>
            <person name="Nomura T."/>
            <person name="Sasaki-Sekimoto Y."/>
            <person name="Seto Y."/>
            <person name="Wang Y."/>
            <person name="Wakatake T."/>
            <person name="Sakakibara H."/>
            <person name="Demura T."/>
            <person name="Yamaguchi S."/>
            <person name="Yoneyama K."/>
            <person name="Manabe R.I."/>
            <person name="Nelson D.C."/>
            <person name="Schulman A.H."/>
            <person name="Timko M.P."/>
            <person name="dePamphilis C.W."/>
            <person name="Choi D."/>
            <person name="Shirasu K."/>
        </authorList>
    </citation>
    <scope>NUCLEOTIDE SEQUENCE [LARGE SCALE GENOMIC DNA]</scope>
    <source>
        <strain evidence="3">cv. UVA1</strain>
    </source>
</reference>
<comment type="caution">
    <text evidence="2">The sequence shown here is derived from an EMBL/GenBank/DDBJ whole genome shotgun (WGS) entry which is preliminary data.</text>
</comment>
<dbReference type="Proteomes" id="UP000325081">
    <property type="component" value="Unassembled WGS sequence"/>
</dbReference>
<feature type="region of interest" description="Disordered" evidence="1">
    <location>
        <begin position="1"/>
        <end position="25"/>
    </location>
</feature>
<sequence>MDSFSAQAGESSASGKSKRDGKRKRNVEVEDKIIGLISSGCEETNKRLSELSTHFTNQADAKSNELHNTVMDQTTSLGNIARRFRLEGWTEEEEEVCYRLFFHKCAEMDDVHMAPVLDSLWFGLSRQLSELMQKDFSWMKVRDKIHYLGDITMTTPGFGVHDDDSLVSVNRDYWNFVGEETNLEVYFHWNGFKWYNECVQLWNLQGAAQVDIESNPSQTLPNPIVMYNCYGSRNNCNGVRLPRLGMLTWVCVFTEPSDES</sequence>
<feature type="compositionally biased region" description="Polar residues" evidence="1">
    <location>
        <begin position="1"/>
        <end position="10"/>
    </location>
</feature>
<evidence type="ECO:0000313" key="3">
    <source>
        <dbReference type="Proteomes" id="UP000325081"/>
    </source>
</evidence>
<keyword evidence="3" id="KW-1185">Reference proteome</keyword>
<gene>
    <name evidence="2" type="ORF">STAS_15956</name>
</gene>